<protein>
    <submittedName>
        <fullName evidence="1">Glyceraldehyde-3-phosphate dehydrogenase</fullName>
        <ecNumber evidence="1">1.2.1.12</ecNumber>
    </submittedName>
</protein>
<dbReference type="EC" id="1.2.1.12" evidence="1"/>
<name>A0A2X1R5F7_KLEPN</name>
<dbReference type="EMBL" id="UASO01000001">
    <property type="protein sequence ID" value="SPX50656.1"/>
    <property type="molecule type" value="Genomic_DNA"/>
</dbReference>
<accession>A0A2X1R5F7</accession>
<dbReference type="GO" id="GO:0004365">
    <property type="term" value="F:glyceraldehyde-3-phosphate dehydrogenase (NAD+) (phosphorylating) activity"/>
    <property type="evidence" value="ECO:0007669"/>
    <property type="project" value="UniProtKB-EC"/>
</dbReference>
<dbReference type="Proteomes" id="UP000250675">
    <property type="component" value="Unassembled WGS sequence"/>
</dbReference>
<proteinExistence type="predicted"/>
<sequence>MTPLTVVSTVTVEVKDGHLVVNGKKIRVTADVTRLT</sequence>
<gene>
    <name evidence="1" type="primary">gapA_3</name>
    <name evidence="1" type="ORF">NCTC9645_00155</name>
</gene>
<evidence type="ECO:0000313" key="1">
    <source>
        <dbReference type="EMBL" id="SPX50656.1"/>
    </source>
</evidence>
<evidence type="ECO:0000313" key="2">
    <source>
        <dbReference type="Proteomes" id="UP000250675"/>
    </source>
</evidence>
<dbReference type="AlphaFoldDB" id="A0A2X1R5F7"/>
<reference evidence="1 2" key="1">
    <citation type="submission" date="2018-06" db="EMBL/GenBank/DDBJ databases">
        <authorList>
            <consortium name="Pathogen Informatics"/>
            <person name="Doyle S."/>
        </authorList>
    </citation>
    <scope>NUCLEOTIDE SEQUENCE [LARGE SCALE GENOMIC DNA]</scope>
    <source>
        <strain evidence="1 2">NCTC9645</strain>
    </source>
</reference>
<keyword evidence="1" id="KW-0560">Oxidoreductase</keyword>
<organism evidence="1 2">
    <name type="scientific">Klebsiella pneumoniae</name>
    <dbReference type="NCBI Taxonomy" id="573"/>
    <lineage>
        <taxon>Bacteria</taxon>
        <taxon>Pseudomonadati</taxon>
        <taxon>Pseudomonadota</taxon>
        <taxon>Gammaproteobacteria</taxon>
        <taxon>Enterobacterales</taxon>
        <taxon>Enterobacteriaceae</taxon>
        <taxon>Klebsiella/Raoultella group</taxon>
        <taxon>Klebsiella</taxon>
        <taxon>Klebsiella pneumoniae complex</taxon>
    </lineage>
</organism>